<dbReference type="Proteomes" id="UP000192095">
    <property type="component" value="Chromosome"/>
</dbReference>
<dbReference type="EMBL" id="CP015902">
    <property type="protein sequence ID" value="ARE20483.1"/>
    <property type="molecule type" value="Genomic_DNA"/>
</dbReference>
<proteinExistence type="predicted"/>
<keyword evidence="1" id="KW-0472">Membrane</keyword>
<dbReference type="AlphaFoldDB" id="A0A1V0P163"/>
<keyword evidence="1" id="KW-1133">Transmembrane helix</keyword>
<organism evidence="2 3">
    <name type="scientific">Lactococcus lactis subsp. lactis</name>
    <name type="common">Streptococcus lactis</name>
    <dbReference type="NCBI Taxonomy" id="1360"/>
    <lineage>
        <taxon>Bacteria</taxon>
        <taxon>Bacillati</taxon>
        <taxon>Bacillota</taxon>
        <taxon>Bacilli</taxon>
        <taxon>Lactobacillales</taxon>
        <taxon>Streptococcaceae</taxon>
        <taxon>Lactococcus</taxon>
    </lineage>
</organism>
<gene>
    <name evidence="2" type="ORF">LLUC06_0936</name>
</gene>
<keyword evidence="1" id="KW-0812">Transmembrane</keyword>
<feature type="transmembrane region" description="Helical" evidence="1">
    <location>
        <begin position="37"/>
        <end position="55"/>
    </location>
</feature>
<evidence type="ECO:0000313" key="3">
    <source>
        <dbReference type="Proteomes" id="UP000192095"/>
    </source>
</evidence>
<accession>A0A1V0P163</accession>
<dbReference type="RefSeq" id="WP_158620873.1">
    <property type="nucleotide sequence ID" value="NZ_CP015902.2"/>
</dbReference>
<name>A0A1V0P163_LACLL</name>
<protein>
    <submittedName>
        <fullName evidence="2">Uncharacterized protein</fullName>
    </submittedName>
</protein>
<evidence type="ECO:0000256" key="1">
    <source>
        <dbReference type="SAM" id="Phobius"/>
    </source>
</evidence>
<evidence type="ECO:0000313" key="2">
    <source>
        <dbReference type="EMBL" id="ARE20483.1"/>
    </source>
</evidence>
<reference evidence="2 3" key="1">
    <citation type="journal article" date="2017" name="BMC Genomics">
        <title>Comparative and functional genomics of the Lactococcus lactis taxon; insights into evolution and niche adaptation.</title>
        <authorList>
            <person name="Kelleher P."/>
            <person name="Bottacini F."/>
            <person name="Mahony J."/>
            <person name="Kilcawley K.N."/>
            <person name="van Sinderen D."/>
        </authorList>
    </citation>
    <scope>NUCLEOTIDE SEQUENCE [LARGE SCALE GENOMIC DNA]</scope>
    <source>
        <strain evidence="2 3">UC06</strain>
    </source>
</reference>
<sequence length="57" mass="6261">MINIILWVFLVGDVIGAGMVIYNIGKPRIIKPIDASIYIVVELIVWIALILKLIGVG</sequence>
<feature type="transmembrane region" description="Helical" evidence="1">
    <location>
        <begin position="6"/>
        <end position="25"/>
    </location>
</feature>